<feature type="compositionally biased region" description="Basic and acidic residues" evidence="1">
    <location>
        <begin position="942"/>
        <end position="951"/>
    </location>
</feature>
<dbReference type="Proteomes" id="UP000478052">
    <property type="component" value="Unassembled WGS sequence"/>
</dbReference>
<dbReference type="EMBL" id="VUJU01002415">
    <property type="protein sequence ID" value="KAF0761373.1"/>
    <property type="molecule type" value="Genomic_DNA"/>
</dbReference>
<dbReference type="PANTHER" id="PTHR19991">
    <property type="entry name" value="L 2 01289"/>
    <property type="match status" value="1"/>
</dbReference>
<proteinExistence type="predicted"/>
<organism evidence="4 5">
    <name type="scientific">Aphis craccivora</name>
    <name type="common">Cowpea aphid</name>
    <dbReference type="NCBI Taxonomy" id="307492"/>
    <lineage>
        <taxon>Eukaryota</taxon>
        <taxon>Metazoa</taxon>
        <taxon>Ecdysozoa</taxon>
        <taxon>Arthropoda</taxon>
        <taxon>Hexapoda</taxon>
        <taxon>Insecta</taxon>
        <taxon>Pterygota</taxon>
        <taxon>Neoptera</taxon>
        <taxon>Paraneoptera</taxon>
        <taxon>Hemiptera</taxon>
        <taxon>Sternorrhyncha</taxon>
        <taxon>Aphidomorpha</taxon>
        <taxon>Aphidoidea</taxon>
        <taxon>Aphididae</taxon>
        <taxon>Aphidini</taxon>
        <taxon>Aphis</taxon>
        <taxon>Aphis</taxon>
    </lineage>
</organism>
<evidence type="ECO:0008006" key="6">
    <source>
        <dbReference type="Google" id="ProtNLM"/>
    </source>
</evidence>
<name>A0A6G0YTY5_APHCR</name>
<keyword evidence="3" id="KW-0732">Signal</keyword>
<accession>A0A6G0YTY5</accession>
<evidence type="ECO:0000313" key="4">
    <source>
        <dbReference type="EMBL" id="KAF0761373.1"/>
    </source>
</evidence>
<dbReference type="InterPro" id="IPR036249">
    <property type="entry name" value="Thioredoxin-like_sf"/>
</dbReference>
<feature type="region of interest" description="Disordered" evidence="1">
    <location>
        <begin position="928"/>
        <end position="985"/>
    </location>
</feature>
<keyword evidence="2" id="KW-0472">Membrane</keyword>
<feature type="compositionally biased region" description="Basic and acidic residues" evidence="1">
    <location>
        <begin position="958"/>
        <end position="985"/>
    </location>
</feature>
<feature type="region of interest" description="Disordered" evidence="1">
    <location>
        <begin position="29"/>
        <end position="50"/>
    </location>
</feature>
<keyword evidence="2" id="KW-0812">Transmembrane</keyword>
<dbReference type="Gene3D" id="3.40.30.10">
    <property type="entry name" value="Glutaredoxin"/>
    <property type="match status" value="11"/>
</dbReference>
<keyword evidence="2" id="KW-1133">Transmembrane helix</keyword>
<feature type="chain" id="PRO_5026209306" description="Thioredoxin domain-containing protein" evidence="3">
    <location>
        <begin position="22"/>
        <end position="1601"/>
    </location>
</feature>
<feature type="compositionally biased region" description="Basic and acidic residues" evidence="1">
    <location>
        <begin position="1219"/>
        <end position="1230"/>
    </location>
</feature>
<gene>
    <name evidence="4" type="ORF">FWK35_00004369</name>
</gene>
<reference evidence="4 5" key="1">
    <citation type="submission" date="2019-08" db="EMBL/GenBank/DDBJ databases">
        <title>Whole genome of Aphis craccivora.</title>
        <authorList>
            <person name="Voronova N.V."/>
            <person name="Shulinski R.S."/>
            <person name="Bandarenka Y.V."/>
            <person name="Zhorov D.G."/>
            <person name="Warner D."/>
        </authorList>
    </citation>
    <scope>NUCLEOTIDE SEQUENCE [LARGE SCALE GENOMIC DNA]</scope>
    <source>
        <strain evidence="4">180601</strain>
        <tissue evidence="4">Whole Body</tissue>
    </source>
</reference>
<dbReference type="SUPFAM" id="SSF52833">
    <property type="entry name" value="Thioredoxin-like"/>
    <property type="match status" value="8"/>
</dbReference>
<feature type="compositionally biased region" description="Polar residues" evidence="1">
    <location>
        <begin position="1270"/>
        <end position="1280"/>
    </location>
</feature>
<evidence type="ECO:0000256" key="3">
    <source>
        <dbReference type="SAM" id="SignalP"/>
    </source>
</evidence>
<sequence length="1601" mass="183312">MIRLTWHGFLVVIAFTAVALQHHVTAKKDLPTSGSTASAPDPPAAAYRPKDHAESIIEEVTAKQLERVLNEKDYVAILEAVILVTKLAKHYGIKNFPALTYFRKKEPIIYEGDLMDEDSVLEFLTSLEALDLPDRIEELFCSVSPERSECTLKDIHKAGCKKCAKALQELENIDDEADQLGIGFVKIHDSSLADEYNLGDLPKLVYYRHQIPIVYEHELTREEDVLEWLVQNKSTGDEEDVIEDVTSKTLDTLIGSVDNLVVLVLNELEKIDDDCDRHGIQFVKIEDPQAASSFGLKSVPAVVYFEKQIPNIYDGDIENEDALLHWLIDQLQKDEIEDITNEMMDHDNNDKKSQKALNELENIDDECDTLGIVFVKIDDDEEAKLYGIEELPALLYFENGVPTLYNGNLEDEDKVLEWLSYQIKHDEIEDVTDEMLDILINKLSNVAVLAELENIDDECDQSGIAFVKICNIDEAREYGITTVPKLMYFEKRIPHLYNGDLLKEEEVLSWLIHQKRHSEIPEVTDEIVDKLIESESYLADDREDIRILNELENIDDELDKEGIVIVRLDDANEAKEYGIDHLPTLVYFENKIPAIYEGDLINEEQVLKWLIEQKTTATIEEVTDEILKTLIADHEYVLVYFSGRCEEGEECDSILDGFENIDDELDETGIVFVTTEDASIAREYGLRTFPSLVFFRNKEPLVYTGDLEDEDEVLTWLIDEETLKVPGRIEEVNTKMLEKILNEKQFVVEGDKKSQKIISELENIDDECEEKNIQFLKTSDNGIEKEYDLPGLPSLLFYRNKFRKIYTGDLMHEEAILEWVLDLHESEPDFIENDDKCEACPSILEELETIDDDTDKEGIQFVKSTDSKLASEIGIFSFPALVYYETGVPIMYDGNLKNSGKVLSWLIDQKSDSCFYIGLGNTKANTPSFEPYQCCPKPQSPPEKEKTETKKNKTGKPIRKETKEEELKTNGKPDNNNKKKEKRNKKDNGKASWWWYSYLAVIYPRDIANENEVLRWMIKQKTDEIVEGDTRVPRILRHIELIDDEAAEYGIKVVKCNDRLMAKKHGFRSPPGDIDDDEEVLDWLTDPSNMELTEHIEKTEFRKRSNSDDCKQCKQVLAEIEHIDDDADGAGIDFVKIDDKQMAKECGVFALPAIVFFKLGSKEPTIYAGNLYEEADILNWLLIQKNPHGNGTLCERCKASNTKAFRRHHKIQPQNGVHSDIKKKEAKPEIMTEFVAEEDDTKNDSGVDDDNDDDDDDNDNDNDNMENNDIHSNIQGSNNNDSEDECDSCTSILEELENIDDDCERHGITFIKTQDVDAAEQYGVSKLPALVYFEHSVPNLFGDKQACHVCDQILEDLERVDDECDLYGIHMVKIQDPQLAKRYSIKTFPALVYFRNGNPLLYDGDLQNEESVLEWLIDDDNRELADEIEEVNSHEENCEECGGILEELEIIDGEADLFGIDMVKISDPDVASKYNIISLPSLEERDLSDEDKDVFEIKNEIDEMADARYARKWGVTKLPAIVYFRNKFPRSLDTELEVLEWLKKTRFREPELNLFMYVMITISLAFVLYTVLLVYGFKKITMTPPKPSPSMSSSPTSTSSS</sequence>
<comment type="caution">
    <text evidence="4">The sequence shown here is derived from an EMBL/GenBank/DDBJ whole genome shotgun (WGS) entry which is preliminary data.</text>
</comment>
<evidence type="ECO:0000256" key="1">
    <source>
        <dbReference type="SAM" id="MobiDB-lite"/>
    </source>
</evidence>
<feature type="transmembrane region" description="Helical" evidence="2">
    <location>
        <begin position="1554"/>
        <end position="1577"/>
    </location>
</feature>
<dbReference type="CDD" id="cd02961">
    <property type="entry name" value="PDI_a_family"/>
    <property type="match status" value="2"/>
</dbReference>
<evidence type="ECO:0000256" key="2">
    <source>
        <dbReference type="SAM" id="Phobius"/>
    </source>
</evidence>
<keyword evidence="5" id="KW-1185">Reference proteome</keyword>
<feature type="region of interest" description="Disordered" evidence="1">
    <location>
        <begin position="1208"/>
        <end position="1286"/>
    </location>
</feature>
<protein>
    <recommendedName>
        <fullName evidence="6">Thioredoxin domain-containing protein</fullName>
    </recommendedName>
</protein>
<feature type="signal peptide" evidence="3">
    <location>
        <begin position="1"/>
        <end position="21"/>
    </location>
</feature>
<dbReference type="OrthoDB" id="10264505at2759"/>
<dbReference type="PANTHER" id="PTHR19991:SF3">
    <property type="entry name" value="LETHAL (2) 01289, ISOFORM F"/>
    <property type="match status" value="1"/>
</dbReference>
<evidence type="ECO:0000313" key="5">
    <source>
        <dbReference type="Proteomes" id="UP000478052"/>
    </source>
</evidence>
<feature type="compositionally biased region" description="Acidic residues" evidence="1">
    <location>
        <begin position="1235"/>
        <end position="1266"/>
    </location>
</feature>